<dbReference type="EMBL" id="CAACVG010014030">
    <property type="protein sequence ID" value="VEN62658.1"/>
    <property type="molecule type" value="Genomic_DNA"/>
</dbReference>
<organism evidence="1 2">
    <name type="scientific">Callosobruchus maculatus</name>
    <name type="common">Southern cowpea weevil</name>
    <name type="synonym">Pulse bruchid</name>
    <dbReference type="NCBI Taxonomy" id="64391"/>
    <lineage>
        <taxon>Eukaryota</taxon>
        <taxon>Metazoa</taxon>
        <taxon>Ecdysozoa</taxon>
        <taxon>Arthropoda</taxon>
        <taxon>Hexapoda</taxon>
        <taxon>Insecta</taxon>
        <taxon>Pterygota</taxon>
        <taxon>Neoptera</taxon>
        <taxon>Endopterygota</taxon>
        <taxon>Coleoptera</taxon>
        <taxon>Polyphaga</taxon>
        <taxon>Cucujiformia</taxon>
        <taxon>Chrysomeloidea</taxon>
        <taxon>Chrysomelidae</taxon>
        <taxon>Bruchinae</taxon>
        <taxon>Bruchini</taxon>
        <taxon>Callosobruchus</taxon>
    </lineage>
</organism>
<evidence type="ECO:0000313" key="2">
    <source>
        <dbReference type="Proteomes" id="UP000410492"/>
    </source>
</evidence>
<name>A0A653DR35_CALMS</name>
<sequence length="61" mass="6936">MLTNVYYSGNLDRFGSLDIAKKPNHKTNIDRDAIANILSILRIPPTAFWKITLHNATVHNM</sequence>
<gene>
    <name evidence="1" type="ORF">CALMAC_LOCUS19709</name>
</gene>
<protein>
    <submittedName>
        <fullName evidence="1">Uncharacterized protein</fullName>
    </submittedName>
</protein>
<accession>A0A653DR35</accession>
<proteinExistence type="predicted"/>
<evidence type="ECO:0000313" key="1">
    <source>
        <dbReference type="EMBL" id="VEN62658.1"/>
    </source>
</evidence>
<reference evidence="1 2" key="1">
    <citation type="submission" date="2019-01" db="EMBL/GenBank/DDBJ databases">
        <authorList>
            <person name="Sayadi A."/>
        </authorList>
    </citation>
    <scope>NUCLEOTIDE SEQUENCE [LARGE SCALE GENOMIC DNA]</scope>
</reference>
<dbReference type="AlphaFoldDB" id="A0A653DR35"/>
<dbReference type="Proteomes" id="UP000410492">
    <property type="component" value="Unassembled WGS sequence"/>
</dbReference>
<keyword evidence="2" id="KW-1185">Reference proteome</keyword>